<comment type="caution">
    <text evidence="2">The sequence shown here is derived from an EMBL/GenBank/DDBJ whole genome shotgun (WGS) entry which is preliminary data.</text>
</comment>
<dbReference type="RefSeq" id="WP_152668167.1">
    <property type="nucleotide sequence ID" value="NZ_LFVU01000028.1"/>
</dbReference>
<dbReference type="EMBL" id="LFVU01000028">
    <property type="protein sequence ID" value="KMT21154.1"/>
    <property type="molecule type" value="Genomic_DNA"/>
</dbReference>
<dbReference type="PATRIC" id="fig|1121307.3.peg.753"/>
<keyword evidence="2" id="KW-0489">Methyltransferase</keyword>
<dbReference type="OrthoDB" id="9813299at2"/>
<protein>
    <submittedName>
        <fullName evidence="2">SAM-dependent methyltransferase</fullName>
    </submittedName>
</protein>
<evidence type="ECO:0000313" key="3">
    <source>
        <dbReference type="Proteomes" id="UP000036756"/>
    </source>
</evidence>
<feature type="domain" description="DUF5714" evidence="1">
    <location>
        <begin position="66"/>
        <end position="242"/>
    </location>
</feature>
<keyword evidence="3" id="KW-1185">Reference proteome</keyword>
<reference evidence="2 3" key="1">
    <citation type="submission" date="2015-06" db="EMBL/GenBank/DDBJ databases">
        <title>Draft genome sequence of the purine-degrading Clostridium cylindrosporum HC-1 (DSM 605).</title>
        <authorList>
            <person name="Poehlein A."/>
            <person name="Schiel-Bengelsdorf B."/>
            <person name="Bengelsdorf F."/>
            <person name="Daniel R."/>
            <person name="Duerre P."/>
        </authorList>
    </citation>
    <scope>NUCLEOTIDE SEQUENCE [LARGE SCALE GENOMIC DNA]</scope>
    <source>
        <strain evidence="2 3">DSM 605</strain>
    </source>
</reference>
<dbReference type="GO" id="GO:0032259">
    <property type="term" value="P:methylation"/>
    <property type="evidence" value="ECO:0007669"/>
    <property type="project" value="UniProtKB-KW"/>
</dbReference>
<evidence type="ECO:0000313" key="2">
    <source>
        <dbReference type="EMBL" id="KMT21154.1"/>
    </source>
</evidence>
<dbReference type="Pfam" id="PF18978">
    <property type="entry name" value="DUF5714"/>
    <property type="match status" value="1"/>
</dbReference>
<evidence type="ECO:0000259" key="1">
    <source>
        <dbReference type="Pfam" id="PF18978"/>
    </source>
</evidence>
<sequence>MGLNDEAVDKINKNNCILCGEQLVYSEEYKELNCVYCGKVFNSNVACGAEHYVCDVCHSLSGVDLILSYCKSTKKTNPIEMANDIMNSKDFFMHGPEHHYLVPAVLIASYYNSIGESEDFKGRKLLIAKERAENVKGGFCGFYGSCGAAVGCGIFLSVITSTTPLTKDTWGLVNEGTGRVLLSLAKIGGPRCCKKGVFTSITLAARLLDENMNIKIYDWEKSIPKCNFSRFNKECIGKNCPYNVSNF</sequence>
<proteinExistence type="predicted"/>
<dbReference type="Proteomes" id="UP000036756">
    <property type="component" value="Unassembled WGS sequence"/>
</dbReference>
<dbReference type="GO" id="GO:0008168">
    <property type="term" value="F:methyltransferase activity"/>
    <property type="evidence" value="ECO:0007669"/>
    <property type="project" value="UniProtKB-KW"/>
</dbReference>
<accession>A0A0J8DA10</accession>
<dbReference type="InterPro" id="IPR043768">
    <property type="entry name" value="DUF5714"/>
</dbReference>
<keyword evidence="2" id="KW-0808">Transferase</keyword>
<name>A0A0J8DA10_CLOCY</name>
<dbReference type="STRING" id="1121307.CLCY_1c03880"/>
<dbReference type="AlphaFoldDB" id="A0A0J8DA10"/>
<gene>
    <name evidence="2" type="ORF">CLCY_1c03880</name>
</gene>
<organism evidence="2 3">
    <name type="scientific">Clostridium cylindrosporum DSM 605</name>
    <dbReference type="NCBI Taxonomy" id="1121307"/>
    <lineage>
        <taxon>Bacteria</taxon>
        <taxon>Bacillati</taxon>
        <taxon>Bacillota</taxon>
        <taxon>Clostridia</taxon>
        <taxon>Eubacteriales</taxon>
        <taxon>Clostridiaceae</taxon>
        <taxon>Clostridium</taxon>
    </lineage>
</organism>